<proteinExistence type="predicted"/>
<evidence type="ECO:0000313" key="3">
    <source>
        <dbReference type="Proteomes" id="UP000078551"/>
    </source>
</evidence>
<dbReference type="Gene3D" id="3.90.320.10">
    <property type="match status" value="1"/>
</dbReference>
<organism evidence="2 3">
    <name type="scientific">Rhizobium phaseoli</name>
    <dbReference type="NCBI Taxonomy" id="396"/>
    <lineage>
        <taxon>Bacteria</taxon>
        <taxon>Pseudomonadati</taxon>
        <taxon>Pseudomonadota</taxon>
        <taxon>Alphaproteobacteria</taxon>
        <taxon>Hyphomicrobiales</taxon>
        <taxon>Rhizobiaceae</taxon>
        <taxon>Rhizobium/Agrobacterium group</taxon>
        <taxon>Rhizobium</taxon>
    </lineage>
</organism>
<dbReference type="Pfam" id="PF12684">
    <property type="entry name" value="DUF3799"/>
    <property type="match status" value="1"/>
</dbReference>
<keyword evidence="3" id="KW-1185">Reference proteome</keyword>
<evidence type="ECO:0000259" key="1">
    <source>
        <dbReference type="Pfam" id="PF12684"/>
    </source>
</evidence>
<gene>
    <name evidence="2" type="ORF">AMC81_CH01844</name>
</gene>
<accession>A0ABM6C8T8</accession>
<dbReference type="InterPro" id="IPR024432">
    <property type="entry name" value="Put_RecE_PDDEXK-like_dom"/>
</dbReference>
<reference evidence="2 3" key="1">
    <citation type="submission" date="2015-11" db="EMBL/GenBank/DDBJ databases">
        <title>The limits of bacterial species coexistence and the symbiotic plasmid transference in sympatric Rhizobium populations.</title>
        <authorList>
            <person name="Perez-Carrascal O.M."/>
            <person name="VanInsberghe D."/>
            <person name="Juarez S."/>
            <person name="Polz M.F."/>
            <person name="Vinuesa P."/>
            <person name="Gonzalez V."/>
        </authorList>
    </citation>
    <scope>NUCLEOTIDE SEQUENCE [LARGE SCALE GENOMIC DNA]</scope>
    <source>
        <strain evidence="2 3">N771</strain>
    </source>
</reference>
<dbReference type="EMBL" id="CP013568">
    <property type="protein sequence ID" value="ANL84625.1"/>
    <property type="molecule type" value="Genomic_DNA"/>
</dbReference>
<protein>
    <submittedName>
        <fullName evidence="2">Exodeoxyribonuclease PDDEXK-like domain-containing protein</fullName>
    </submittedName>
</protein>
<sequence length="335" mass="37522">MDKIIDRDAWQSLGSVKDSLVAGLKAEQKWNGKPIARCGVYSCVPIEDYHCNTDLFDGFSISSSGLRAVLRRPSEYWGFSPYNPSAFERPEKDSLEFGKAAHMLLLGEHGFKERYSLRPATYPDGKGAEKPWSGQSNWCKAWLADQTKARKVVITDTEIGHIRHIANSLERKEAIRLGILNGRIERSLFCKDGDIWLKARPDVVPNDSGDFVDLKTAASVDDESLSKAIFNHGYHVQAGLLRMIVRQVLGADAFSSFTFVFVEKAPPYDVRVMQLKDEDIDLGERQACVAIEAVKRCLKEGVWPGFDGFDREMVGYAEMPAWAKTRIKNELGIAA</sequence>
<dbReference type="Proteomes" id="UP000078551">
    <property type="component" value="Chromosome"/>
</dbReference>
<dbReference type="InterPro" id="IPR011604">
    <property type="entry name" value="PDDEXK-like_dom_sf"/>
</dbReference>
<name>A0ABM6C8T8_9HYPH</name>
<feature type="domain" description="Putative exodeoxyribonuclease 8 PDDEXK-like" evidence="1">
    <location>
        <begin position="89"/>
        <end position="305"/>
    </location>
</feature>
<evidence type="ECO:0000313" key="2">
    <source>
        <dbReference type="EMBL" id="ANL84625.1"/>
    </source>
</evidence>
<dbReference type="RefSeq" id="WP_064832485.1">
    <property type="nucleotide sequence ID" value="NZ_CP013568.1"/>
</dbReference>